<dbReference type="AlphaFoldDB" id="A0A0A8ZQZ2"/>
<reference evidence="1" key="1">
    <citation type="submission" date="2014-09" db="EMBL/GenBank/DDBJ databases">
        <authorList>
            <person name="Magalhaes I.L.F."/>
            <person name="Oliveira U."/>
            <person name="Santos F.R."/>
            <person name="Vidigal T.H.D.A."/>
            <person name="Brescovit A.D."/>
            <person name="Santos A.J."/>
        </authorList>
    </citation>
    <scope>NUCLEOTIDE SEQUENCE</scope>
    <source>
        <tissue evidence="1">Shoot tissue taken approximately 20 cm above the soil surface</tissue>
    </source>
</reference>
<sequence length="51" mass="6139">MLNRMLDSVVNLRYFYLSLLTPQGLRNVTFTNFLQFYINITNRFVLSLKHL</sequence>
<organism evidence="1">
    <name type="scientific">Arundo donax</name>
    <name type="common">Giant reed</name>
    <name type="synonym">Donax arundinaceus</name>
    <dbReference type="NCBI Taxonomy" id="35708"/>
    <lineage>
        <taxon>Eukaryota</taxon>
        <taxon>Viridiplantae</taxon>
        <taxon>Streptophyta</taxon>
        <taxon>Embryophyta</taxon>
        <taxon>Tracheophyta</taxon>
        <taxon>Spermatophyta</taxon>
        <taxon>Magnoliopsida</taxon>
        <taxon>Liliopsida</taxon>
        <taxon>Poales</taxon>
        <taxon>Poaceae</taxon>
        <taxon>PACMAD clade</taxon>
        <taxon>Arundinoideae</taxon>
        <taxon>Arundineae</taxon>
        <taxon>Arundo</taxon>
    </lineage>
</organism>
<protein>
    <submittedName>
        <fullName evidence="1">Uncharacterized protein</fullName>
    </submittedName>
</protein>
<name>A0A0A8ZQZ2_ARUDO</name>
<proteinExistence type="predicted"/>
<accession>A0A0A8ZQZ2</accession>
<dbReference type="EMBL" id="GBRH01258740">
    <property type="protein sequence ID" value="JAD39155.1"/>
    <property type="molecule type" value="Transcribed_RNA"/>
</dbReference>
<reference evidence="1" key="2">
    <citation type="journal article" date="2015" name="Data Brief">
        <title>Shoot transcriptome of the giant reed, Arundo donax.</title>
        <authorList>
            <person name="Barrero R.A."/>
            <person name="Guerrero F.D."/>
            <person name="Moolhuijzen P."/>
            <person name="Goolsby J.A."/>
            <person name="Tidwell J."/>
            <person name="Bellgard S.E."/>
            <person name="Bellgard M.I."/>
        </authorList>
    </citation>
    <scope>NUCLEOTIDE SEQUENCE</scope>
    <source>
        <tissue evidence="1">Shoot tissue taken approximately 20 cm above the soil surface</tissue>
    </source>
</reference>
<evidence type="ECO:0000313" key="1">
    <source>
        <dbReference type="EMBL" id="JAD39155.1"/>
    </source>
</evidence>